<keyword evidence="3" id="KW-1185">Reference proteome</keyword>
<accession>A0A656HIL8</accession>
<feature type="signal peptide" evidence="1">
    <location>
        <begin position="1"/>
        <end position="23"/>
    </location>
</feature>
<dbReference type="RefSeq" id="WP_002709139.1">
    <property type="nucleotide sequence ID" value="NZ_JH651384.1"/>
</dbReference>
<dbReference type="Proteomes" id="UP000005317">
    <property type="component" value="Unassembled WGS sequence"/>
</dbReference>
<organism evidence="2 3">
    <name type="scientific">Thiothrix nivea (strain ATCC 35100 / DSM 5205 / JP2)</name>
    <dbReference type="NCBI Taxonomy" id="870187"/>
    <lineage>
        <taxon>Bacteria</taxon>
        <taxon>Pseudomonadati</taxon>
        <taxon>Pseudomonadota</taxon>
        <taxon>Gammaproteobacteria</taxon>
        <taxon>Thiotrichales</taxon>
        <taxon>Thiotrichaceae</taxon>
        <taxon>Thiothrix</taxon>
    </lineage>
</organism>
<name>A0A656HIL8_THINJ</name>
<gene>
    <name evidence="2" type="ORF">Thini_2693</name>
</gene>
<evidence type="ECO:0000256" key="1">
    <source>
        <dbReference type="SAM" id="SignalP"/>
    </source>
</evidence>
<dbReference type="OrthoDB" id="7063578at2"/>
<feature type="chain" id="PRO_5024797438" evidence="1">
    <location>
        <begin position="24"/>
        <end position="173"/>
    </location>
</feature>
<evidence type="ECO:0000313" key="2">
    <source>
        <dbReference type="EMBL" id="EIJ35230.1"/>
    </source>
</evidence>
<proteinExistence type="predicted"/>
<evidence type="ECO:0000313" key="3">
    <source>
        <dbReference type="Proteomes" id="UP000005317"/>
    </source>
</evidence>
<protein>
    <submittedName>
        <fullName evidence="2">Uncharacterized protein</fullName>
    </submittedName>
</protein>
<reference evidence="3" key="1">
    <citation type="journal article" date="2011" name="Stand. Genomic Sci.">
        <title>Genome sequence of the filamentous, gliding Thiothrix nivea neotype strain (JP2(T)).</title>
        <authorList>
            <person name="Lapidus A."/>
            <person name="Nolan M."/>
            <person name="Lucas S."/>
            <person name="Glavina Del Rio T."/>
            <person name="Tice H."/>
            <person name="Cheng J.F."/>
            <person name="Tapia R."/>
            <person name="Han C."/>
            <person name="Goodwin L."/>
            <person name="Pitluck S."/>
            <person name="Liolios K."/>
            <person name="Pagani I."/>
            <person name="Ivanova N."/>
            <person name="Huntemann M."/>
            <person name="Mavromatis K."/>
            <person name="Mikhailova N."/>
            <person name="Pati A."/>
            <person name="Chen A."/>
            <person name="Palaniappan K."/>
            <person name="Land M."/>
            <person name="Brambilla E.M."/>
            <person name="Rohde M."/>
            <person name="Abt B."/>
            <person name="Verbarg S."/>
            <person name="Goker M."/>
            <person name="Bristow J."/>
            <person name="Eisen J.A."/>
            <person name="Markowitz V."/>
            <person name="Hugenholtz P."/>
            <person name="Kyrpides N.C."/>
            <person name="Klenk H.P."/>
            <person name="Woyke T."/>
        </authorList>
    </citation>
    <scope>NUCLEOTIDE SEQUENCE [LARGE SCALE GENOMIC DNA]</scope>
    <source>
        <strain evidence="3">ATCC 35100 / DSM 5205 / JP2</strain>
    </source>
</reference>
<keyword evidence="1" id="KW-0732">Signal</keyword>
<sequence precursor="true">MNTDFKRLLPALLLVFAAHGVWAEENWQAASPEATGDGACLLSTPKQTINDGQGDTKVWLEVDKTAVVVRTQSSIDPEFKDIGLQVDQETFLPFDEVRNETDLVFAKDIQVLTQQFIKGHSVTVSARFWPTWPTTGVKTIPFSLIGFTKAYQEGCGAIAEPPEDAAPAKEGIS</sequence>
<dbReference type="EMBL" id="JH651384">
    <property type="protein sequence ID" value="EIJ35230.1"/>
    <property type="molecule type" value="Genomic_DNA"/>
</dbReference>
<dbReference type="AlphaFoldDB" id="A0A656HIL8"/>